<dbReference type="AlphaFoldDB" id="A0AAE2ZJQ3"/>
<name>A0AAE2ZJQ3_9HYPH</name>
<dbReference type="Pfam" id="PF00753">
    <property type="entry name" value="Lactamase_B"/>
    <property type="match status" value="1"/>
</dbReference>
<dbReference type="GO" id="GO:0046872">
    <property type="term" value="F:metal ion binding"/>
    <property type="evidence" value="ECO:0007669"/>
    <property type="project" value="UniProtKB-KW"/>
</dbReference>
<evidence type="ECO:0000259" key="5">
    <source>
        <dbReference type="SMART" id="SM00849"/>
    </source>
</evidence>
<comment type="caution">
    <text evidence="6">The sequence shown here is derived from an EMBL/GenBank/DDBJ whole genome shotgun (WGS) entry which is preliminary data.</text>
</comment>
<feature type="domain" description="Metallo-beta-lactamase" evidence="5">
    <location>
        <begin position="56"/>
        <end position="270"/>
    </location>
</feature>
<dbReference type="InterPro" id="IPR036866">
    <property type="entry name" value="RibonucZ/Hydroxyglut_hydro"/>
</dbReference>
<dbReference type="RefSeq" id="WP_220226609.1">
    <property type="nucleotide sequence ID" value="NZ_JAICBX010000001.1"/>
</dbReference>
<accession>A0AAE2ZJQ3</accession>
<keyword evidence="7" id="KW-1185">Reference proteome</keyword>
<evidence type="ECO:0000313" key="6">
    <source>
        <dbReference type="EMBL" id="MBW8635892.1"/>
    </source>
</evidence>
<dbReference type="GO" id="GO:0016787">
    <property type="term" value="F:hydrolase activity"/>
    <property type="evidence" value="ECO:0007669"/>
    <property type="project" value="UniProtKB-KW"/>
</dbReference>
<gene>
    <name evidence="6" type="ORF">K1W69_01750</name>
</gene>
<organism evidence="6 7">
    <name type="scientific">Flavimaribacter sediminis</name>
    <dbReference type="NCBI Taxonomy" id="2865987"/>
    <lineage>
        <taxon>Bacteria</taxon>
        <taxon>Pseudomonadati</taxon>
        <taxon>Pseudomonadota</taxon>
        <taxon>Alphaproteobacteria</taxon>
        <taxon>Hyphomicrobiales</taxon>
        <taxon>Rhizobiaceae</taxon>
        <taxon>Flavimaribacter</taxon>
    </lineage>
</organism>
<keyword evidence="2" id="KW-0479">Metal-binding</keyword>
<dbReference type="SUPFAM" id="SSF56281">
    <property type="entry name" value="Metallo-hydrolase/oxidoreductase"/>
    <property type="match status" value="1"/>
</dbReference>
<protein>
    <submittedName>
        <fullName evidence="6">MBL fold metallo-hydrolase</fullName>
    </submittedName>
</protein>
<keyword evidence="3" id="KW-0378">Hydrolase</keyword>
<dbReference type="Gene3D" id="3.60.15.10">
    <property type="entry name" value="Ribonuclease Z/Hydroxyacylglutathione hydrolase-like"/>
    <property type="match status" value="1"/>
</dbReference>
<evidence type="ECO:0000313" key="7">
    <source>
        <dbReference type="Proteomes" id="UP001196509"/>
    </source>
</evidence>
<reference evidence="6" key="1">
    <citation type="submission" date="2021-08" db="EMBL/GenBank/DDBJ databases">
        <title>Hoeflea bacterium WL0058 sp. nov., isolated from the sediment.</title>
        <authorList>
            <person name="Wang L."/>
            <person name="Zhang D."/>
        </authorList>
    </citation>
    <scope>NUCLEOTIDE SEQUENCE</scope>
    <source>
        <strain evidence="6">WL0058</strain>
    </source>
</reference>
<evidence type="ECO:0000256" key="2">
    <source>
        <dbReference type="ARBA" id="ARBA00022723"/>
    </source>
</evidence>
<dbReference type="InterPro" id="IPR051013">
    <property type="entry name" value="MBL_superfamily_lactonases"/>
</dbReference>
<sequence>MFKLGPATVSKIVDFDPFVLPFDFLLPGRDPAELAGQSAVLSPDHVDFKTGSILLSLHSFVLRIGGLTVLIDTCVGEHKPRARRQDWDQRHDTGYLTRLAAAGFAPEDIDIVMCTHLHADHVGWNTRLENGRWTPTFPNARYVMGRSELDHWRDLESREPGKHNHGCYADSVLPVVEAGLVEEVDDGFELTSGLEIIPLHGHSPGQIGLDLNCGDGGHALFCGDAFHSPVQIFRPHWSSAFCHDAVQAGELRHQLAERCAGDGALLMPAHLRGSSGMRVEGNDVSGFRPVFV</sequence>
<comment type="similarity">
    <text evidence="1">Belongs to the metallo-beta-lactamase superfamily.</text>
</comment>
<evidence type="ECO:0000256" key="1">
    <source>
        <dbReference type="ARBA" id="ARBA00007749"/>
    </source>
</evidence>
<evidence type="ECO:0000256" key="3">
    <source>
        <dbReference type="ARBA" id="ARBA00022801"/>
    </source>
</evidence>
<dbReference type="PANTHER" id="PTHR42978">
    <property type="entry name" value="QUORUM-QUENCHING LACTONASE YTNP-RELATED-RELATED"/>
    <property type="match status" value="1"/>
</dbReference>
<keyword evidence="4" id="KW-0862">Zinc</keyword>
<dbReference type="EMBL" id="JAICBX010000001">
    <property type="protein sequence ID" value="MBW8635892.1"/>
    <property type="molecule type" value="Genomic_DNA"/>
</dbReference>
<dbReference type="PANTHER" id="PTHR42978:SF6">
    <property type="entry name" value="QUORUM-QUENCHING LACTONASE YTNP-RELATED"/>
    <property type="match status" value="1"/>
</dbReference>
<dbReference type="SMART" id="SM00849">
    <property type="entry name" value="Lactamase_B"/>
    <property type="match status" value="1"/>
</dbReference>
<evidence type="ECO:0000256" key="4">
    <source>
        <dbReference type="ARBA" id="ARBA00022833"/>
    </source>
</evidence>
<dbReference type="Proteomes" id="UP001196509">
    <property type="component" value="Unassembled WGS sequence"/>
</dbReference>
<dbReference type="InterPro" id="IPR001279">
    <property type="entry name" value="Metallo-B-lactamas"/>
</dbReference>
<proteinExistence type="inferred from homology"/>
<dbReference type="CDD" id="cd16277">
    <property type="entry name" value="metallo-hydrolase-like_MBL-fold"/>
    <property type="match status" value="1"/>
</dbReference>